<accession>A0A5B8JNF1</accession>
<gene>
    <name evidence="2" type="ORF">FQU76_25530</name>
</gene>
<dbReference type="Proteomes" id="UP000320580">
    <property type="component" value="Chromosome"/>
</dbReference>
<evidence type="ECO:0000313" key="3">
    <source>
        <dbReference type="Proteomes" id="UP000320580"/>
    </source>
</evidence>
<dbReference type="AlphaFoldDB" id="A0A5B8JNF1"/>
<name>A0A5B8JNF1_9ACTN</name>
<dbReference type="KEGG" id="sqz:FQU76_25530"/>
<evidence type="ECO:0008006" key="4">
    <source>
        <dbReference type="Google" id="ProtNLM"/>
    </source>
</evidence>
<dbReference type="OrthoDB" id="4310764at2"/>
<evidence type="ECO:0000256" key="1">
    <source>
        <dbReference type="SAM" id="MobiDB-lite"/>
    </source>
</evidence>
<evidence type="ECO:0000313" key="2">
    <source>
        <dbReference type="EMBL" id="QDY79330.1"/>
    </source>
</evidence>
<organism evidence="2 3">
    <name type="scientific">Streptomyces qinzhouensis</name>
    <dbReference type="NCBI Taxonomy" id="2599401"/>
    <lineage>
        <taxon>Bacteria</taxon>
        <taxon>Bacillati</taxon>
        <taxon>Actinomycetota</taxon>
        <taxon>Actinomycetes</taxon>
        <taxon>Kitasatosporales</taxon>
        <taxon>Streptomycetaceae</taxon>
        <taxon>Streptomyces</taxon>
    </lineage>
</organism>
<dbReference type="PROSITE" id="PS51257">
    <property type="entry name" value="PROKAR_LIPOPROTEIN"/>
    <property type="match status" value="1"/>
</dbReference>
<proteinExistence type="predicted"/>
<sequence length="222" mass="23798">MTQHPRAGTAPFRAARWTALTLTLALGVTGCTQGKTGNKLSGVSSAKICDSTLDSAAQAALKKATRIDRFEELPGDEFTLDAMPQGLHHGIQERTVCRVYTTDEGDDIALFTIDFEPRTHYPRETQESSKGERILYPVGKYAAADGDSSVQIFFPCPTTGEKGRTPFVRSSMSTPRPLAGESTADERMTVLNSISRRVAERLGCAAASGLPQQLPAPPPAGT</sequence>
<protein>
    <recommendedName>
        <fullName evidence="4">DUF3558 domain-containing protein</fullName>
    </recommendedName>
</protein>
<dbReference type="EMBL" id="CP042266">
    <property type="protein sequence ID" value="QDY79330.1"/>
    <property type="molecule type" value="Genomic_DNA"/>
</dbReference>
<feature type="region of interest" description="Disordered" evidence="1">
    <location>
        <begin position="164"/>
        <end position="185"/>
    </location>
</feature>
<reference evidence="2 3" key="1">
    <citation type="submission" date="2019-07" db="EMBL/GenBank/DDBJ databases">
        <authorList>
            <person name="Zhu P."/>
        </authorList>
    </citation>
    <scope>NUCLEOTIDE SEQUENCE [LARGE SCALE GENOMIC DNA]</scope>
    <source>
        <strain evidence="2 3">SSL-25</strain>
    </source>
</reference>
<keyword evidence="3" id="KW-1185">Reference proteome</keyword>
<dbReference type="RefSeq" id="WP_146482622.1">
    <property type="nucleotide sequence ID" value="NZ_CP042266.1"/>
</dbReference>